<evidence type="ECO:0000256" key="1">
    <source>
        <dbReference type="SAM" id="MobiDB-lite"/>
    </source>
</evidence>
<evidence type="ECO:0000313" key="4">
    <source>
        <dbReference type="EMBL" id="GCD18512.1"/>
    </source>
</evidence>
<dbReference type="AlphaFoldDB" id="A0A401UV81"/>
<feature type="chain" id="PRO_5019042797" evidence="3">
    <location>
        <begin position="37"/>
        <end position="858"/>
    </location>
</feature>
<accession>A0A401UV81</accession>
<feature type="transmembrane region" description="Helical" evidence="2">
    <location>
        <begin position="563"/>
        <end position="583"/>
    </location>
</feature>
<dbReference type="Proteomes" id="UP000288246">
    <property type="component" value="Unassembled WGS sequence"/>
</dbReference>
<sequence length="858" mass="86722">MPTSARPRALRHRVRALAGTLLAVATVLLTAPTAGAAAPTPAPSGAAAEGGATAPIVLVGVTGLRWDDVTTLTTPTLWDLSRDGSIGLVAARSVASRSCPADGWLAVSSGERAADLPADDRTCRTLRDPGEDGVVPGWDDYGASADAESYGARPGLLGDLLAGSGTPATGVGPGAAIALADGDGLPVGTHVARPGSTAALTRTVRDALATSQLVVVDAGVLRDPGYATAARGSSTAPDEELGDEIPGIADPTDPELPTPGAIVEPTRSAQAQTLDDRIGAVLRATERTGATVLVVSLADSSRATLQLAAALGTAPNGAEYARNLLTSGATRQPGLVQTVDVTPTLLAALDLDDDAPALAGATIVPTAGPATASARMAMLLDVQQQAQWVTRVSGGFSTRMVLAQAVLFVAAAIILTRKGRSDRRPLRPAMHALKIASLALAAAPITAFLTGLVPWWRAADPRMAFWWTVLAWIALITALALVGPWRRSVLGPAGFVAAVTVGVLVVDACTGSHLVIDTPMGAHRLLAARFYGMSNQAFALLTAAGLLVAVAIADPLVRRGRRVLATVLVGALGLLLVVVDGAPGLGSDFGGPPALILAFALLGIVVSGRRVQWKTLALILAVGALVVGGFAVLDWMRPPADRTHLGRFFATVLDGGLWDVVYRKLSVNLRVLTNWRYLVLAVFGIALTWIVLAGDRPRRGALMGPRSPLAGLQAAVPLLRPAVLAIGAGLGVGFLINDSGIVVPATGIAVAVPCLVAAAAQWRLENPEPTAVTVDDGPPTGVAARAGTAVATDAADGGSAQDAPVDRAGATAAVGTDEVSGASAAVATDEVSGASAADADAARPSASPTPPPPGPGAR</sequence>
<organism evidence="4 5">
    <name type="scientific">Cellulomonas algicola</name>
    <dbReference type="NCBI Taxonomy" id="2071633"/>
    <lineage>
        <taxon>Bacteria</taxon>
        <taxon>Bacillati</taxon>
        <taxon>Actinomycetota</taxon>
        <taxon>Actinomycetes</taxon>
        <taxon>Micrococcales</taxon>
        <taxon>Cellulomonadaceae</taxon>
        <taxon>Cellulomonas</taxon>
    </lineage>
</organism>
<feature type="transmembrane region" description="Helical" evidence="2">
    <location>
        <begin position="589"/>
        <end position="608"/>
    </location>
</feature>
<feature type="compositionally biased region" description="Low complexity" evidence="1">
    <location>
        <begin position="832"/>
        <end position="846"/>
    </location>
</feature>
<feature type="transmembrane region" description="Helical" evidence="2">
    <location>
        <begin position="464"/>
        <end position="483"/>
    </location>
</feature>
<feature type="transmembrane region" description="Helical" evidence="2">
    <location>
        <begin position="741"/>
        <end position="760"/>
    </location>
</feature>
<feature type="transmembrane region" description="Helical" evidence="2">
    <location>
        <begin position="495"/>
        <end position="516"/>
    </location>
</feature>
<keyword evidence="2" id="KW-0812">Transmembrane</keyword>
<evidence type="ECO:0000256" key="2">
    <source>
        <dbReference type="SAM" id="Phobius"/>
    </source>
</evidence>
<keyword evidence="2" id="KW-1133">Transmembrane helix</keyword>
<feature type="transmembrane region" description="Helical" evidence="2">
    <location>
        <begin position="435"/>
        <end position="458"/>
    </location>
</feature>
<feature type="transmembrane region" description="Helical" evidence="2">
    <location>
        <begin position="675"/>
        <end position="693"/>
    </location>
</feature>
<feature type="transmembrane region" description="Helical" evidence="2">
    <location>
        <begin position="396"/>
        <end position="415"/>
    </location>
</feature>
<feature type="compositionally biased region" description="Pro residues" evidence="1">
    <location>
        <begin position="847"/>
        <end position="858"/>
    </location>
</feature>
<protein>
    <submittedName>
        <fullName evidence="4">Uncharacterized protein</fullName>
    </submittedName>
</protein>
<feature type="region of interest" description="Disordered" evidence="1">
    <location>
        <begin position="793"/>
        <end position="858"/>
    </location>
</feature>
<feature type="transmembrane region" description="Helical" evidence="2">
    <location>
        <begin position="615"/>
        <end position="633"/>
    </location>
</feature>
<comment type="caution">
    <text evidence="4">The sequence shown here is derived from an EMBL/GenBank/DDBJ whole genome shotgun (WGS) entry which is preliminary data.</text>
</comment>
<dbReference type="RefSeq" id="WP_235843101.1">
    <property type="nucleotide sequence ID" value="NZ_BHYL01000007.1"/>
</dbReference>
<keyword evidence="2" id="KW-0472">Membrane</keyword>
<keyword evidence="5" id="KW-1185">Reference proteome</keyword>
<evidence type="ECO:0000256" key="3">
    <source>
        <dbReference type="SAM" id="SignalP"/>
    </source>
</evidence>
<feature type="transmembrane region" description="Helical" evidence="2">
    <location>
        <begin position="536"/>
        <end position="556"/>
    </location>
</feature>
<feature type="transmembrane region" description="Helical" evidence="2">
    <location>
        <begin position="714"/>
        <end position="735"/>
    </location>
</feature>
<feature type="signal peptide" evidence="3">
    <location>
        <begin position="1"/>
        <end position="36"/>
    </location>
</feature>
<proteinExistence type="predicted"/>
<reference evidence="4 5" key="1">
    <citation type="submission" date="2018-11" db="EMBL/GenBank/DDBJ databases">
        <title>Draft genome sequence of Cellulomonas takizawaensis strain TKZ-21.</title>
        <authorList>
            <person name="Yamamura H."/>
            <person name="Hayashi T."/>
            <person name="Hamada M."/>
            <person name="Serisawa Y."/>
            <person name="Matsuyama K."/>
            <person name="Nakagawa Y."/>
            <person name="Otoguro M."/>
            <person name="Yanagida F."/>
            <person name="Hayakawa M."/>
        </authorList>
    </citation>
    <scope>NUCLEOTIDE SEQUENCE [LARGE SCALE GENOMIC DNA]</scope>
    <source>
        <strain evidence="4 5">TKZ-21</strain>
    </source>
</reference>
<name>A0A401UV81_9CELL</name>
<dbReference type="EMBL" id="BHYL01000007">
    <property type="protein sequence ID" value="GCD18512.1"/>
    <property type="molecule type" value="Genomic_DNA"/>
</dbReference>
<gene>
    <name evidence="4" type="ORF">CTKZ_00740</name>
</gene>
<keyword evidence="3" id="KW-0732">Signal</keyword>
<evidence type="ECO:0000313" key="5">
    <source>
        <dbReference type="Proteomes" id="UP000288246"/>
    </source>
</evidence>